<evidence type="ECO:0000313" key="4">
    <source>
        <dbReference type="WBParaSite" id="Gr19_v10_g14590.t2"/>
    </source>
</evidence>
<evidence type="ECO:0000256" key="1">
    <source>
        <dbReference type="SAM" id="MobiDB-lite"/>
    </source>
</evidence>
<feature type="region of interest" description="Disordered" evidence="1">
    <location>
        <begin position="164"/>
        <end position="237"/>
    </location>
</feature>
<accession>A0A914H706</accession>
<keyword evidence="2" id="KW-1133">Transmembrane helix</keyword>
<feature type="region of interest" description="Disordered" evidence="1">
    <location>
        <begin position="1"/>
        <end position="40"/>
    </location>
</feature>
<evidence type="ECO:0000256" key="2">
    <source>
        <dbReference type="SAM" id="Phobius"/>
    </source>
</evidence>
<keyword evidence="2" id="KW-0812">Transmembrane</keyword>
<keyword evidence="3" id="KW-1185">Reference proteome</keyword>
<protein>
    <submittedName>
        <fullName evidence="4">Uncharacterized protein</fullName>
    </submittedName>
</protein>
<keyword evidence="2" id="KW-0472">Membrane</keyword>
<feature type="transmembrane region" description="Helical" evidence="2">
    <location>
        <begin position="733"/>
        <end position="753"/>
    </location>
</feature>
<evidence type="ECO:0000313" key="3">
    <source>
        <dbReference type="Proteomes" id="UP000887572"/>
    </source>
</evidence>
<organism evidence="3 4">
    <name type="scientific">Globodera rostochiensis</name>
    <name type="common">Golden nematode worm</name>
    <name type="synonym">Heterodera rostochiensis</name>
    <dbReference type="NCBI Taxonomy" id="31243"/>
    <lineage>
        <taxon>Eukaryota</taxon>
        <taxon>Metazoa</taxon>
        <taxon>Ecdysozoa</taxon>
        <taxon>Nematoda</taxon>
        <taxon>Chromadorea</taxon>
        <taxon>Rhabditida</taxon>
        <taxon>Tylenchina</taxon>
        <taxon>Tylenchomorpha</taxon>
        <taxon>Tylenchoidea</taxon>
        <taxon>Heteroderidae</taxon>
        <taxon>Heteroderinae</taxon>
        <taxon>Globodera</taxon>
    </lineage>
</organism>
<proteinExistence type="predicted"/>
<name>A0A914H706_GLORO</name>
<reference evidence="4" key="1">
    <citation type="submission" date="2022-11" db="UniProtKB">
        <authorList>
            <consortium name="WormBaseParasite"/>
        </authorList>
    </citation>
    <scope>IDENTIFICATION</scope>
</reference>
<dbReference type="WBParaSite" id="Gr19_v10_g14590.t2">
    <property type="protein sequence ID" value="Gr19_v10_g14590.t2"/>
    <property type="gene ID" value="Gr19_v10_g14590"/>
</dbReference>
<sequence>MFAYAEANGMGRELQPTPEPTLDQANAEPNGMGRELQPTPELTLDQVNAEANGMGRELQPTPEPTLGKANAEANGMGRELQPTPEPTLDQANAEPNGMGRELQPTPELTLDQANAEANGMGRELQPIPELTLDQANAEANGMGRELQPTPELTLDQANAEANGMGRELQPTPEPTLGKANAEANGMGRKLQPTPEPNLDQANAEPNGMTGPKLTTDGPLPDSTLQGPRDKTLNRKRQKRNAAVIGAIVQAGVKVHGMVVDGVAKVGVSVFCTTIRETCACGKGACIEHMGYDKSPCCMANFQLQCCVDIPTTTVAAPVIVQVSKACDKEKEACECGWGNCLRKDGMAASTCCSADYEFACCTTAPTTEATTTLLPEQKLEKACNDAAALCQCGWARCIKADGFKASLCCKEGYKYKCCVDPEKSYTMVKKNTTELIMEQRAKDECKNANFTCFCGSEEYKNGRSLKFMCCDTNFKCECCDTDTLYKMKPGLVNEKQCTKKCDDVRGYGRCSWEEGVPGDACCLENYRQDCDTRWFAVAIHFRFHGSKNGCFLSYTVPVLETEVGIVLELAPRSKNPVTKIMVLCEGFNGPWGDNRCSGSTKKWPLFYVSYDWYDQYEELRSTGCGSEGNRFDCFDWFWYLQPTARSTTTLKPAEHMQVKTECQGAIANCACGWGACVWQPGFSASGCCKEDYSFECCTKMLPPPGGFGITTATEPSQSTPNSGIGAVPPSQPIVLAALTALTALISGGLALLFL</sequence>
<dbReference type="Proteomes" id="UP000887572">
    <property type="component" value="Unplaced"/>
</dbReference>
<feature type="region of interest" description="Disordered" evidence="1">
    <location>
        <begin position="54"/>
        <end position="103"/>
    </location>
</feature>
<dbReference type="AlphaFoldDB" id="A0A914H706"/>